<feature type="region of interest" description="Disordered" evidence="1">
    <location>
        <begin position="183"/>
        <end position="255"/>
    </location>
</feature>
<feature type="region of interest" description="Disordered" evidence="1">
    <location>
        <begin position="1"/>
        <end position="49"/>
    </location>
</feature>
<evidence type="ECO:0000256" key="1">
    <source>
        <dbReference type="SAM" id="MobiDB-lite"/>
    </source>
</evidence>
<keyword evidence="3" id="KW-1185">Reference proteome</keyword>
<feature type="compositionally biased region" description="Acidic residues" evidence="1">
    <location>
        <begin position="246"/>
        <end position="255"/>
    </location>
</feature>
<evidence type="ECO:0000313" key="2">
    <source>
        <dbReference type="EMBL" id="KAK1734686.1"/>
    </source>
</evidence>
<evidence type="ECO:0000313" key="3">
    <source>
        <dbReference type="Proteomes" id="UP001224775"/>
    </source>
</evidence>
<comment type="caution">
    <text evidence="2">The sequence shown here is derived from an EMBL/GenBank/DDBJ whole genome shotgun (WGS) entry which is preliminary data.</text>
</comment>
<proteinExistence type="predicted"/>
<feature type="compositionally biased region" description="Basic residues" evidence="1">
    <location>
        <begin position="1"/>
        <end position="11"/>
    </location>
</feature>
<gene>
    <name evidence="2" type="ORF">QTG54_014559</name>
</gene>
<feature type="compositionally biased region" description="Acidic residues" evidence="1">
    <location>
        <begin position="219"/>
        <end position="230"/>
    </location>
</feature>
<feature type="compositionally biased region" description="Basic and acidic residues" evidence="1">
    <location>
        <begin position="198"/>
        <end position="211"/>
    </location>
</feature>
<sequence length="255" mass="27475">MAASKSSKRKLRSDSNSTAASAATDSSSKEDASSSASSQPETSPKTSSTNGRCWFISGANFTYNLKDSHRRNICYSAIGRTLSNIDNSKLVPTLVSRALPPSSEHHRMRVMRSIDTSNAQYSGGDEEEMHQAISDSSLSVTDTSFGLFGCIPISSREENWKEESLGHVDMINLGKRRMAMTGEKEGKWKIRSSSNSCARDDVVKTNKKDNAGVDVVGNDSDDESDDESDLAGESNAVTSSSSSSDSSEDDESLLQ</sequence>
<reference evidence="2" key="1">
    <citation type="submission" date="2023-06" db="EMBL/GenBank/DDBJ databases">
        <title>Survivors Of The Sea: Transcriptome response of Skeletonema marinoi to long-term dormancy.</title>
        <authorList>
            <person name="Pinder M.I.M."/>
            <person name="Kourtchenko O."/>
            <person name="Robertson E.K."/>
            <person name="Larsson T."/>
            <person name="Maumus F."/>
            <person name="Osuna-Cruz C.M."/>
            <person name="Vancaester E."/>
            <person name="Stenow R."/>
            <person name="Vandepoele K."/>
            <person name="Ploug H."/>
            <person name="Bruchert V."/>
            <person name="Godhe A."/>
            <person name="Topel M."/>
        </authorList>
    </citation>
    <scope>NUCLEOTIDE SEQUENCE</scope>
    <source>
        <strain evidence="2">R05AC</strain>
    </source>
</reference>
<name>A0AAD8XWN3_9STRA</name>
<dbReference type="Proteomes" id="UP001224775">
    <property type="component" value="Unassembled WGS sequence"/>
</dbReference>
<accession>A0AAD8XWN3</accession>
<feature type="compositionally biased region" description="Polar residues" evidence="1">
    <location>
        <begin position="39"/>
        <end position="49"/>
    </location>
</feature>
<protein>
    <submittedName>
        <fullName evidence="2">Uncharacterized protein</fullName>
    </submittedName>
</protein>
<dbReference type="AlphaFoldDB" id="A0AAD8XWN3"/>
<dbReference type="EMBL" id="JATAAI010000037">
    <property type="protein sequence ID" value="KAK1734686.1"/>
    <property type="molecule type" value="Genomic_DNA"/>
</dbReference>
<feature type="compositionally biased region" description="Low complexity" evidence="1">
    <location>
        <begin position="14"/>
        <end position="26"/>
    </location>
</feature>
<organism evidence="2 3">
    <name type="scientific">Skeletonema marinoi</name>
    <dbReference type="NCBI Taxonomy" id="267567"/>
    <lineage>
        <taxon>Eukaryota</taxon>
        <taxon>Sar</taxon>
        <taxon>Stramenopiles</taxon>
        <taxon>Ochrophyta</taxon>
        <taxon>Bacillariophyta</taxon>
        <taxon>Coscinodiscophyceae</taxon>
        <taxon>Thalassiosirophycidae</taxon>
        <taxon>Thalassiosirales</taxon>
        <taxon>Skeletonemataceae</taxon>
        <taxon>Skeletonema</taxon>
        <taxon>Skeletonema marinoi-dohrnii complex</taxon>
    </lineage>
</organism>